<evidence type="ECO:0000256" key="1">
    <source>
        <dbReference type="SAM" id="Phobius"/>
    </source>
</evidence>
<dbReference type="AlphaFoldDB" id="A0A0G4LXC6"/>
<organism evidence="2 3">
    <name type="scientific">Verticillium longisporum</name>
    <name type="common">Verticillium dahliae var. longisporum</name>
    <dbReference type="NCBI Taxonomy" id="100787"/>
    <lineage>
        <taxon>Eukaryota</taxon>
        <taxon>Fungi</taxon>
        <taxon>Dikarya</taxon>
        <taxon>Ascomycota</taxon>
        <taxon>Pezizomycotina</taxon>
        <taxon>Sordariomycetes</taxon>
        <taxon>Hypocreomycetidae</taxon>
        <taxon>Glomerellales</taxon>
        <taxon>Plectosphaerellaceae</taxon>
        <taxon>Verticillium</taxon>
    </lineage>
</organism>
<name>A0A0G4LXC6_VERLO</name>
<sequence length="59" mass="6585">MDDELTLSKTSTSTEQCMRRDKVYKARHAVTFVCVTASTNVVCLVVVGLFPEITYNSKP</sequence>
<keyword evidence="1" id="KW-1133">Transmembrane helix</keyword>
<reference evidence="3" key="1">
    <citation type="submission" date="2015-05" db="EMBL/GenBank/DDBJ databases">
        <authorList>
            <person name="Fogelqvist Johan"/>
        </authorList>
    </citation>
    <scope>NUCLEOTIDE SEQUENCE [LARGE SCALE GENOMIC DNA]</scope>
</reference>
<protein>
    <submittedName>
        <fullName evidence="2">Uncharacterized protein</fullName>
    </submittedName>
</protein>
<gene>
    <name evidence="2" type="ORF">BN1723_013868</name>
</gene>
<accession>A0A0G4LXC6</accession>
<evidence type="ECO:0000313" key="3">
    <source>
        <dbReference type="Proteomes" id="UP000045706"/>
    </source>
</evidence>
<evidence type="ECO:0000313" key="2">
    <source>
        <dbReference type="EMBL" id="CRK26624.1"/>
    </source>
</evidence>
<dbReference type="EMBL" id="CVQI01019446">
    <property type="protein sequence ID" value="CRK26624.1"/>
    <property type="molecule type" value="Genomic_DNA"/>
</dbReference>
<proteinExistence type="predicted"/>
<dbReference type="Proteomes" id="UP000045706">
    <property type="component" value="Unassembled WGS sequence"/>
</dbReference>
<keyword evidence="1" id="KW-0472">Membrane</keyword>
<keyword evidence="1" id="KW-0812">Transmembrane</keyword>
<feature type="transmembrane region" description="Helical" evidence="1">
    <location>
        <begin position="29"/>
        <end position="50"/>
    </location>
</feature>